<evidence type="ECO:0000256" key="1">
    <source>
        <dbReference type="ARBA" id="ARBA00006479"/>
    </source>
</evidence>
<reference evidence="5" key="1">
    <citation type="journal article" date="2019" name="Int. J. Syst. Evol. Microbiol.">
        <title>The Global Catalogue of Microorganisms (GCM) 10K type strain sequencing project: providing services to taxonomists for standard genome sequencing and annotation.</title>
        <authorList>
            <consortium name="The Broad Institute Genomics Platform"/>
            <consortium name="The Broad Institute Genome Sequencing Center for Infectious Disease"/>
            <person name="Wu L."/>
            <person name="Ma J."/>
        </authorList>
    </citation>
    <scope>NUCLEOTIDE SEQUENCE [LARGE SCALE GENOMIC DNA]</scope>
    <source>
        <strain evidence="5">JCM 3115</strain>
    </source>
</reference>
<dbReference type="SUPFAM" id="SSF46785">
    <property type="entry name" value="Winged helix' DNA-binding domain"/>
    <property type="match status" value="1"/>
</dbReference>
<comment type="similarity">
    <text evidence="1">Belongs to the ROK (NagC/XylR) family.</text>
</comment>
<dbReference type="PANTHER" id="PTHR18964:SF149">
    <property type="entry name" value="BIFUNCTIONAL UDP-N-ACETYLGLUCOSAMINE 2-EPIMERASE_N-ACETYLMANNOSAMINE KINASE"/>
    <property type="match status" value="1"/>
</dbReference>
<accession>A0ABQ2QZB7</accession>
<feature type="region of interest" description="Disordered" evidence="2">
    <location>
        <begin position="106"/>
        <end position="156"/>
    </location>
</feature>
<dbReference type="Gene3D" id="3.30.420.40">
    <property type="match status" value="3"/>
</dbReference>
<dbReference type="InterPro" id="IPR043129">
    <property type="entry name" value="ATPase_NBD"/>
</dbReference>
<proteinExistence type="inferred from homology"/>
<evidence type="ECO:0000313" key="4">
    <source>
        <dbReference type="EMBL" id="GGQ00620.1"/>
    </source>
</evidence>
<dbReference type="Pfam" id="PF00480">
    <property type="entry name" value="ROK"/>
    <property type="match status" value="1"/>
</dbReference>
<evidence type="ECO:0000259" key="3">
    <source>
        <dbReference type="Pfam" id="PF12802"/>
    </source>
</evidence>
<dbReference type="InterPro" id="IPR000600">
    <property type="entry name" value="ROK"/>
</dbReference>
<dbReference type="RefSeq" id="WP_189247383.1">
    <property type="nucleotide sequence ID" value="NZ_BMQJ01000007.1"/>
</dbReference>
<evidence type="ECO:0000256" key="2">
    <source>
        <dbReference type="SAM" id="MobiDB-lite"/>
    </source>
</evidence>
<feature type="domain" description="HTH marR-type" evidence="3">
    <location>
        <begin position="16"/>
        <end position="67"/>
    </location>
</feature>
<dbReference type="Pfam" id="PF12802">
    <property type="entry name" value="MarR_2"/>
    <property type="match status" value="1"/>
</dbReference>
<evidence type="ECO:0000313" key="5">
    <source>
        <dbReference type="Proteomes" id="UP000611554"/>
    </source>
</evidence>
<gene>
    <name evidence="4" type="ORF">GCM10010140_33410</name>
</gene>
<dbReference type="InterPro" id="IPR000835">
    <property type="entry name" value="HTH_MarR-typ"/>
</dbReference>
<dbReference type="Gene3D" id="1.10.10.10">
    <property type="entry name" value="Winged helix-like DNA-binding domain superfamily/Winged helix DNA-binding domain"/>
    <property type="match status" value="1"/>
</dbReference>
<dbReference type="EMBL" id="BMQJ01000007">
    <property type="protein sequence ID" value="GGQ00620.1"/>
    <property type="molecule type" value="Genomic_DNA"/>
</dbReference>
<organism evidence="4 5">
    <name type="scientific">Streptosporangium pseudovulgare</name>
    <dbReference type="NCBI Taxonomy" id="35765"/>
    <lineage>
        <taxon>Bacteria</taxon>
        <taxon>Bacillati</taxon>
        <taxon>Actinomycetota</taxon>
        <taxon>Actinomycetes</taxon>
        <taxon>Streptosporangiales</taxon>
        <taxon>Streptosporangiaceae</taxon>
        <taxon>Streptosporangium</taxon>
    </lineage>
</organism>
<dbReference type="PANTHER" id="PTHR18964">
    <property type="entry name" value="ROK (REPRESSOR, ORF, KINASE) FAMILY"/>
    <property type="match status" value="1"/>
</dbReference>
<dbReference type="InterPro" id="IPR011991">
    <property type="entry name" value="ArsR-like_HTH"/>
</dbReference>
<comment type="caution">
    <text evidence="4">The sequence shown here is derived from an EMBL/GenBank/DDBJ whole genome shotgun (WGS) entry which is preliminary data.</text>
</comment>
<sequence>MKTATPATARAINDRLVLDLLLERGPLTAPQLRELTGLSRPTVSDLIERLRDGGLIEVAGECGENRRGPNARLFGIVAGRAHVAGVDVRCTAVNVTVADITGRTVGSAVRGLPGSGRGSAPASGGDAGPGGPSGFSASSGTPEPGGTGAVSAPPGSGGTPGLSALIGCAVAEAAAGRTPDTVVLGAPGLVDPRRGDLVTPNDVPGWEPGLLQAVRRDLDVPVTLENEVNLAAVAEHRTGAATGRDDFVLLWLDEGVGAALVLDGRVRRGASGGAGEIGMLRTDGGFFCDLVGPDVLRGLGPNDTAGRIAACAAALVTILDPGLVILGGSIGREGGDDLAELVEERLRDLSPAPTEVRASTVAGNAVLQGAVLTALDLTRDRIFG</sequence>
<dbReference type="CDD" id="cd00090">
    <property type="entry name" value="HTH_ARSR"/>
    <property type="match status" value="1"/>
</dbReference>
<dbReference type="SUPFAM" id="SSF53067">
    <property type="entry name" value="Actin-like ATPase domain"/>
    <property type="match status" value="1"/>
</dbReference>
<dbReference type="InterPro" id="IPR036388">
    <property type="entry name" value="WH-like_DNA-bd_sf"/>
</dbReference>
<dbReference type="Proteomes" id="UP000611554">
    <property type="component" value="Unassembled WGS sequence"/>
</dbReference>
<name>A0ABQ2QZB7_9ACTN</name>
<keyword evidence="5" id="KW-1185">Reference proteome</keyword>
<dbReference type="InterPro" id="IPR036390">
    <property type="entry name" value="WH_DNA-bd_sf"/>
</dbReference>
<protein>
    <submittedName>
        <fullName evidence="4">Transcriptional regulator</fullName>
    </submittedName>
</protein>
<dbReference type="CDD" id="cd23763">
    <property type="entry name" value="ASKHA_ATPase_ROK"/>
    <property type="match status" value="1"/>
</dbReference>